<feature type="region of interest" description="Disordered" evidence="1">
    <location>
        <begin position="197"/>
        <end position="250"/>
    </location>
</feature>
<dbReference type="EMBL" id="KZ993929">
    <property type="protein sequence ID" value="RKO94334.1"/>
    <property type="molecule type" value="Genomic_DNA"/>
</dbReference>
<dbReference type="SUPFAM" id="SSF58038">
    <property type="entry name" value="SNARE fusion complex"/>
    <property type="match status" value="1"/>
</dbReference>
<name>A0A4P9WN27_9FUNG</name>
<dbReference type="AlphaFoldDB" id="A0A4P9WN27"/>
<feature type="compositionally biased region" description="Pro residues" evidence="1">
    <location>
        <begin position="382"/>
        <end position="392"/>
    </location>
</feature>
<dbReference type="Proteomes" id="UP000269721">
    <property type="component" value="Unassembled WGS sequence"/>
</dbReference>
<evidence type="ECO:0000313" key="4">
    <source>
        <dbReference type="Proteomes" id="UP000269721"/>
    </source>
</evidence>
<feature type="region of interest" description="Disordered" evidence="1">
    <location>
        <begin position="1"/>
        <end position="70"/>
    </location>
</feature>
<dbReference type="CDD" id="cd15851">
    <property type="entry name" value="SNARE_Syntaxin6"/>
    <property type="match status" value="1"/>
</dbReference>
<feature type="region of interest" description="Disordered" evidence="1">
    <location>
        <begin position="351"/>
        <end position="392"/>
    </location>
</feature>
<evidence type="ECO:0000313" key="3">
    <source>
        <dbReference type="EMBL" id="RKO94334.1"/>
    </source>
</evidence>
<dbReference type="OrthoDB" id="546861at2759"/>
<dbReference type="Gene3D" id="1.20.5.110">
    <property type="match status" value="1"/>
</dbReference>
<dbReference type="PROSITE" id="PS50192">
    <property type="entry name" value="T_SNARE"/>
    <property type="match status" value="1"/>
</dbReference>
<feature type="domain" description="T-SNARE coiled-coil homology" evidence="2">
    <location>
        <begin position="288"/>
        <end position="345"/>
    </location>
</feature>
<evidence type="ECO:0000256" key="1">
    <source>
        <dbReference type="SAM" id="MobiDB-lite"/>
    </source>
</evidence>
<dbReference type="InterPro" id="IPR000727">
    <property type="entry name" value="T_SNARE_dom"/>
</dbReference>
<sequence length="392" mass="42667">MAGAMERSFVPFQSGSSREPSESARVWRSPAIGTATSSSSGRSSLVSCQEAGRSPQHAAPPCPSLRHDSPSHALAGHTIIRVLPPTTLPAITSATRSVAVAVTKDHFEREVFCDSLACRIQLGHNRLHSSHEMTLRVYEVGRTAVGLDVVRNLHTSDLPKQGQANGHQPACKVTSPLRETQPAQILGHRQHIRTLNKCHQNYPPNPQQQKNLTDHASATSRPAGNEIGTLESTKAPGAKPPRCKASPAPLTLRPIPRIRTRNSQSPNSQALFLSKKSVKTAERHGRVEADYQIDDVLDTLGNIKNIAHVMGNELEDQTRPLEDLDTRVDTTAGKLQLGMRRMKDFIKANAGELTNSSCDSPTSPKTHPPIRARASQSYTYPSPDPPPDTKQQ</sequence>
<reference evidence="4" key="1">
    <citation type="journal article" date="2018" name="Nat. Microbiol.">
        <title>Leveraging single-cell genomics to expand the fungal tree of life.</title>
        <authorList>
            <person name="Ahrendt S.R."/>
            <person name="Quandt C.A."/>
            <person name="Ciobanu D."/>
            <person name="Clum A."/>
            <person name="Salamov A."/>
            <person name="Andreopoulos B."/>
            <person name="Cheng J.F."/>
            <person name="Woyke T."/>
            <person name="Pelin A."/>
            <person name="Henrissat B."/>
            <person name="Reynolds N.K."/>
            <person name="Benny G.L."/>
            <person name="Smith M.E."/>
            <person name="James T.Y."/>
            <person name="Grigoriev I.V."/>
        </authorList>
    </citation>
    <scope>NUCLEOTIDE SEQUENCE [LARGE SCALE GENOMIC DNA]</scope>
</reference>
<accession>A0A4P9WN27</accession>
<feature type="compositionally biased region" description="Low complexity" evidence="1">
    <location>
        <begin position="37"/>
        <end position="47"/>
    </location>
</feature>
<feature type="compositionally biased region" description="Polar residues" evidence="1">
    <location>
        <begin position="352"/>
        <end position="365"/>
    </location>
</feature>
<gene>
    <name evidence="3" type="ORF">BDK51DRAFT_43074</name>
</gene>
<protein>
    <recommendedName>
        <fullName evidence="2">t-SNARE coiled-coil homology domain-containing protein</fullName>
    </recommendedName>
</protein>
<organism evidence="3 4">
    <name type="scientific">Blyttiomyces helicus</name>
    <dbReference type="NCBI Taxonomy" id="388810"/>
    <lineage>
        <taxon>Eukaryota</taxon>
        <taxon>Fungi</taxon>
        <taxon>Fungi incertae sedis</taxon>
        <taxon>Chytridiomycota</taxon>
        <taxon>Chytridiomycota incertae sedis</taxon>
        <taxon>Chytridiomycetes</taxon>
        <taxon>Chytridiomycetes incertae sedis</taxon>
        <taxon>Blyttiomyces</taxon>
    </lineage>
</organism>
<keyword evidence="4" id="KW-1185">Reference proteome</keyword>
<proteinExistence type="predicted"/>
<evidence type="ECO:0000259" key="2">
    <source>
        <dbReference type="PROSITE" id="PS50192"/>
    </source>
</evidence>